<evidence type="ECO:0000313" key="2">
    <source>
        <dbReference type="Proteomes" id="UP000276506"/>
    </source>
</evidence>
<reference evidence="1 2" key="1">
    <citation type="submission" date="2018-10" db="EMBL/GenBank/DDBJ databases">
        <title>Transmission dynamics of multidrug resistant bacteria on intensive care unit surfaces.</title>
        <authorList>
            <person name="D'Souza A.W."/>
            <person name="Potter R.F."/>
            <person name="Wallace M."/>
            <person name="Shupe A."/>
            <person name="Patel S."/>
            <person name="Sun S."/>
            <person name="Gul D."/>
            <person name="Kwon J.H."/>
            <person name="Andleeb S."/>
            <person name="Burnham C.-A.D."/>
            <person name="Dantas G."/>
        </authorList>
    </citation>
    <scope>NUCLEOTIDE SEQUENCE [LARGE SCALE GENOMIC DNA]</scope>
    <source>
        <strain evidence="1 2">PX_177</strain>
    </source>
</reference>
<organism evidence="1 2">
    <name type="scientific">Stutzerimonas xanthomarina</name>
    <dbReference type="NCBI Taxonomy" id="271420"/>
    <lineage>
        <taxon>Bacteria</taxon>
        <taxon>Pseudomonadati</taxon>
        <taxon>Pseudomonadota</taxon>
        <taxon>Gammaproteobacteria</taxon>
        <taxon>Pseudomonadales</taxon>
        <taxon>Pseudomonadaceae</taxon>
        <taxon>Stutzerimonas</taxon>
    </lineage>
</organism>
<accession>A0A427DPV9</accession>
<proteinExistence type="predicted"/>
<comment type="caution">
    <text evidence="1">The sequence shown here is derived from an EMBL/GenBank/DDBJ whole genome shotgun (WGS) entry which is preliminary data.</text>
</comment>
<protein>
    <submittedName>
        <fullName evidence="1">Uncharacterized protein</fullName>
    </submittedName>
</protein>
<dbReference type="AlphaFoldDB" id="A0A427DPV9"/>
<evidence type="ECO:0000313" key="1">
    <source>
        <dbReference type="EMBL" id="RRV05455.1"/>
    </source>
</evidence>
<sequence>MFSELILVIGFVFLAGALGMLWNIHMSTHAQPANGTELDDAEGNHSLREAVPGRFRSMPGLAPAIACHASHGAAAIPEPQESADVDANPEMAITASDHPDVELHLTLAEQLNVVGDHEGATTYAEMVVSDDRASPRQTELAQALLRRDNSA</sequence>
<name>A0A427DPV9_9GAMM</name>
<gene>
    <name evidence="1" type="ORF">EGJ28_21185</name>
</gene>
<dbReference type="EMBL" id="RHQL01000018">
    <property type="protein sequence ID" value="RRV05455.1"/>
    <property type="molecule type" value="Genomic_DNA"/>
</dbReference>
<dbReference type="Proteomes" id="UP000276506">
    <property type="component" value="Unassembled WGS sequence"/>
</dbReference>